<dbReference type="RefSeq" id="WP_104925237.1">
    <property type="nucleotide sequence ID" value="NZ_CP019063.1"/>
</dbReference>
<organism evidence="1 2">
    <name type="scientific">Rahnella sikkimica</name>
    <dbReference type="NCBI Taxonomy" id="1805933"/>
    <lineage>
        <taxon>Bacteria</taxon>
        <taxon>Pseudomonadati</taxon>
        <taxon>Pseudomonadota</taxon>
        <taxon>Gammaproteobacteria</taxon>
        <taxon>Enterobacterales</taxon>
        <taxon>Yersiniaceae</taxon>
        <taxon>Rahnella</taxon>
    </lineage>
</organism>
<dbReference type="OrthoDB" id="564871at2"/>
<sequence>MKIVTVLRSGGDYNEKHVHWLYKQLPSECEKVCLTDLVIPGVETVKLTTNFPGWWSKIEMFDPEKIKDDIFYLDLDVVVLGDISEMLAHKNLTMLDDFFFPEKTHNSAIMRIPHDEKHKIWDEFNRFPDLFMRRYKDGGDQEFISKLFPHAQTWQKEFPGQIVSYKKNVVKKSKKNHHAVGDGTLPSNARIVCFHGKPRPWDCEELWVPEFNMSK</sequence>
<evidence type="ECO:0000313" key="1">
    <source>
        <dbReference type="EMBL" id="AVF37905.1"/>
    </source>
</evidence>
<dbReference type="KEGG" id="rox:BV494_23795"/>
<gene>
    <name evidence="1" type="ORF">BV494_23795</name>
</gene>
<geneLocation type="plasmid" evidence="1 2">
    <name>unnamed1</name>
</geneLocation>
<evidence type="ECO:0000313" key="2">
    <source>
        <dbReference type="Proteomes" id="UP000239197"/>
    </source>
</evidence>
<name>A0A2L1UYA1_9GAMM</name>
<keyword evidence="2" id="KW-1185">Reference proteome</keyword>
<keyword evidence="1" id="KW-0614">Plasmid</keyword>
<proteinExistence type="predicted"/>
<accession>A0A2L1UYA1</accession>
<dbReference type="InterPro" id="IPR029044">
    <property type="entry name" value="Nucleotide-diphossugar_trans"/>
</dbReference>
<protein>
    <recommendedName>
        <fullName evidence="3">Glycosyltransferase</fullName>
    </recommendedName>
</protein>
<reference evidence="2" key="1">
    <citation type="submission" date="2017-01" db="EMBL/GenBank/DDBJ databases">
        <title>Genome sequence of Rouxiella sp. ERMR1:05.</title>
        <authorList>
            <person name="Kumar R."/>
            <person name="Singh D."/>
            <person name="Kumar S."/>
        </authorList>
    </citation>
    <scope>NUCLEOTIDE SEQUENCE [LARGE SCALE GENOMIC DNA]</scope>
    <source>
        <strain evidence="2">ERMR1:05</strain>
        <plasmid evidence="2">unnamed1</plasmid>
    </source>
</reference>
<dbReference type="SUPFAM" id="SSF53448">
    <property type="entry name" value="Nucleotide-diphospho-sugar transferases"/>
    <property type="match status" value="1"/>
</dbReference>
<dbReference type="Gene3D" id="3.90.550.10">
    <property type="entry name" value="Spore Coat Polysaccharide Biosynthesis Protein SpsA, Chain A"/>
    <property type="match status" value="1"/>
</dbReference>
<dbReference type="AlphaFoldDB" id="A0A2L1UYA1"/>
<dbReference type="EMBL" id="CP019063">
    <property type="protein sequence ID" value="AVF37905.1"/>
    <property type="molecule type" value="Genomic_DNA"/>
</dbReference>
<dbReference type="Proteomes" id="UP000239197">
    <property type="component" value="Plasmid unnamed1"/>
</dbReference>
<evidence type="ECO:0008006" key="3">
    <source>
        <dbReference type="Google" id="ProtNLM"/>
    </source>
</evidence>